<dbReference type="EMBL" id="JACHDN010000001">
    <property type="protein sequence ID" value="MBB5474623.1"/>
    <property type="molecule type" value="Genomic_DNA"/>
</dbReference>
<evidence type="ECO:0000313" key="3">
    <source>
        <dbReference type="EMBL" id="MBB5474623.1"/>
    </source>
</evidence>
<dbReference type="EMBL" id="BJVQ01000031">
    <property type="protein sequence ID" value="GEL47177.1"/>
    <property type="molecule type" value="Genomic_DNA"/>
</dbReference>
<comment type="caution">
    <text evidence="2">The sequence shown here is derived from an EMBL/GenBank/DDBJ whole genome shotgun (WGS) entry which is preliminary data.</text>
</comment>
<gene>
    <name evidence="2" type="ORF">CHO01_22930</name>
    <name evidence="3" type="ORF">HNR08_003359</name>
</gene>
<feature type="region of interest" description="Disordered" evidence="1">
    <location>
        <begin position="416"/>
        <end position="435"/>
    </location>
</feature>
<reference evidence="2 4" key="1">
    <citation type="submission" date="2019-07" db="EMBL/GenBank/DDBJ databases">
        <title>Whole genome shotgun sequence of Cellulomonas hominis NBRC 16055.</title>
        <authorList>
            <person name="Hosoyama A."/>
            <person name="Uohara A."/>
            <person name="Ohji S."/>
            <person name="Ichikawa N."/>
        </authorList>
    </citation>
    <scope>NUCLEOTIDE SEQUENCE [LARGE SCALE GENOMIC DNA]</scope>
    <source>
        <strain evidence="2 4">NBRC 16055</strain>
    </source>
</reference>
<evidence type="ECO:0000313" key="4">
    <source>
        <dbReference type="Proteomes" id="UP000321723"/>
    </source>
</evidence>
<sequence length="435" mass="46760">MPDPSYLDEPDPFLESLEPVPARAEGASARQPTPVGALEHVGPSPLADEDLVPEAALGALADYDAYQRRLALERAMLLDRTVTPGIVPAPTPRGEGFEDDGDFPFAYLWVDPASNHIVYRTESLDPGVPRRVGAEILDELLQAGFRLVVPDTHTLARITRATTAVARRREPSSEAAVRIELQLAIAARLRYSAFAIVLTRALARRYWLPEGMDGESLAPWAAMGGAAPFDQDPFACMSALTDLACDGQDAPQLTNGMFFAERGALSAARFRGLKTAVSAFHDVERAEACAQGWDLTDFGLVRRNSITGDVCQVAITGIDAAAGRIHVVMSQPFRLRTGKAHTIVRPNPASPATNLALESVQATGDALHGVLTYSTRRQGNPAAAIAAAAYRDARPLFITGKPFAGFTPVTNAAARDRWTSPADAPVRRPRWAPPQ</sequence>
<proteinExistence type="predicted"/>
<name>A0A511FFS4_9CELL</name>
<organism evidence="2 4">
    <name type="scientific">Cellulomonas hominis</name>
    <dbReference type="NCBI Taxonomy" id="156981"/>
    <lineage>
        <taxon>Bacteria</taxon>
        <taxon>Bacillati</taxon>
        <taxon>Actinomycetota</taxon>
        <taxon>Actinomycetes</taxon>
        <taxon>Micrococcales</taxon>
        <taxon>Cellulomonadaceae</taxon>
        <taxon>Cellulomonas</taxon>
    </lineage>
</organism>
<dbReference type="Proteomes" id="UP000321723">
    <property type="component" value="Unassembled WGS sequence"/>
</dbReference>
<evidence type="ECO:0000313" key="5">
    <source>
        <dbReference type="Proteomes" id="UP000564629"/>
    </source>
</evidence>
<accession>A0A511FFS4</accession>
<protein>
    <submittedName>
        <fullName evidence="2">Uncharacterized protein</fullName>
    </submittedName>
</protein>
<reference evidence="3 5" key="2">
    <citation type="submission" date="2020-08" db="EMBL/GenBank/DDBJ databases">
        <title>Sequencing the genomes of 1000 actinobacteria strains.</title>
        <authorList>
            <person name="Klenk H.-P."/>
        </authorList>
    </citation>
    <scope>NUCLEOTIDE SEQUENCE [LARGE SCALE GENOMIC DNA]</scope>
    <source>
        <strain evidence="3 5">DSM 9581</strain>
    </source>
</reference>
<evidence type="ECO:0000313" key="2">
    <source>
        <dbReference type="EMBL" id="GEL47177.1"/>
    </source>
</evidence>
<feature type="region of interest" description="Disordered" evidence="1">
    <location>
        <begin position="1"/>
        <end position="46"/>
    </location>
</feature>
<dbReference type="RefSeq" id="WP_146838054.1">
    <property type="nucleotide sequence ID" value="NZ_BJVQ01000031.1"/>
</dbReference>
<dbReference type="Proteomes" id="UP000564629">
    <property type="component" value="Unassembled WGS sequence"/>
</dbReference>
<dbReference type="OrthoDB" id="9836377at2"/>
<evidence type="ECO:0000256" key="1">
    <source>
        <dbReference type="SAM" id="MobiDB-lite"/>
    </source>
</evidence>
<feature type="compositionally biased region" description="Acidic residues" evidence="1">
    <location>
        <begin position="1"/>
        <end position="12"/>
    </location>
</feature>
<keyword evidence="4" id="KW-1185">Reference proteome</keyword>
<dbReference type="AlphaFoldDB" id="A0A511FFS4"/>